<name>A0A2U2AFK4_9GAMM</name>
<proteinExistence type="predicted"/>
<evidence type="ECO:0000259" key="3">
    <source>
        <dbReference type="PROSITE" id="PS51000"/>
    </source>
</evidence>
<dbReference type="GO" id="GO:0003700">
    <property type="term" value="F:DNA-binding transcription factor activity"/>
    <property type="evidence" value="ECO:0007669"/>
    <property type="project" value="InterPro"/>
</dbReference>
<keyword evidence="2" id="KW-0804">Transcription</keyword>
<dbReference type="AlphaFoldDB" id="A0A2U2AFK4"/>
<evidence type="ECO:0000256" key="1">
    <source>
        <dbReference type="ARBA" id="ARBA00023015"/>
    </source>
</evidence>
<dbReference type="Gene3D" id="1.10.10.10">
    <property type="entry name" value="Winged helix-like DNA-binding domain superfamily/Winged helix DNA-binding domain"/>
    <property type="match status" value="1"/>
</dbReference>
<evidence type="ECO:0000256" key="2">
    <source>
        <dbReference type="ARBA" id="ARBA00023163"/>
    </source>
</evidence>
<dbReference type="InterPro" id="IPR037171">
    <property type="entry name" value="NagB/RpiA_transferase-like"/>
</dbReference>
<reference evidence="5" key="1">
    <citation type="submission" date="2018-05" db="EMBL/GenBank/DDBJ databases">
        <title>Ignatzschineria dubaiensis sp. nov., isolated from necrotic foot tissues of dromedaries (Camelus dromedarius) and associated maggots in Dubai, United Arab Emirates.</title>
        <authorList>
            <person name="Tsang C.C."/>
            <person name="Tang J.Y.M."/>
            <person name="Fong J.Y.H."/>
            <person name="Kinne J."/>
            <person name="Lee H.H."/>
            <person name="Joseph M."/>
            <person name="Jose S."/>
            <person name="Schuster R.K."/>
            <person name="Tang Y."/>
            <person name="Sivakumar S."/>
            <person name="Chen J.H.K."/>
            <person name="Teng J.L.L."/>
            <person name="Lau S.K.P."/>
            <person name="Wernery U."/>
            <person name="Woo P.C.Y."/>
        </authorList>
    </citation>
    <scope>NUCLEOTIDE SEQUENCE [LARGE SCALE GENOMIC DNA]</scope>
    <source>
        <strain evidence="5">KCTC 22644</strain>
    </source>
</reference>
<sequence>MIPLERQKAIFNLIQQHDVMSIQELCKIFDVSYMTIWRDINLLEKEGKAISVSGGVKAAERLPFEPSHEVKEGLMSDEKEAIAAIACEHIPQNACVYLDAGTTVLALAKQLAPRNDLTIITNDLVITNYLVKHSEAELIIAGGRVRKENNSTIGTITAKALNNFIVDIAFISASSWNLRGISTPDENKVPVKEAVANISRKRYLITDSSKYGKVGTYIALPIETFDAIFTDQKLPKTAVQALKNLGITLHQG</sequence>
<dbReference type="InterPro" id="IPR036390">
    <property type="entry name" value="WH_DNA-bd_sf"/>
</dbReference>
<gene>
    <name evidence="4" type="ORF">DC083_03075</name>
</gene>
<dbReference type="RefSeq" id="WP_109188809.1">
    <property type="nucleotide sequence ID" value="NZ_BMYA01000005.1"/>
</dbReference>
<dbReference type="EMBL" id="QEWQ01000002">
    <property type="protein sequence ID" value="PWD81444.1"/>
    <property type="molecule type" value="Genomic_DNA"/>
</dbReference>
<accession>A0A2U2AFK4</accession>
<dbReference type="InterPro" id="IPR036388">
    <property type="entry name" value="WH-like_DNA-bd_sf"/>
</dbReference>
<keyword evidence="5" id="KW-1185">Reference proteome</keyword>
<dbReference type="InterPro" id="IPR050313">
    <property type="entry name" value="Carb_Metab_HTH_regulators"/>
</dbReference>
<dbReference type="PANTHER" id="PTHR30363">
    <property type="entry name" value="HTH-TYPE TRANSCRIPTIONAL REGULATOR SRLR-RELATED"/>
    <property type="match status" value="1"/>
</dbReference>
<dbReference type="SMART" id="SM01134">
    <property type="entry name" value="DeoRC"/>
    <property type="match status" value="1"/>
</dbReference>
<evidence type="ECO:0000313" key="4">
    <source>
        <dbReference type="EMBL" id="PWD81444.1"/>
    </source>
</evidence>
<keyword evidence="1" id="KW-0805">Transcription regulation</keyword>
<evidence type="ECO:0000313" key="5">
    <source>
        <dbReference type="Proteomes" id="UP000245020"/>
    </source>
</evidence>
<feature type="domain" description="HTH deoR-type" evidence="3">
    <location>
        <begin position="3"/>
        <end position="58"/>
    </location>
</feature>
<organism evidence="4 5">
    <name type="scientific">Ignatzschineria ureiclastica</name>
    <dbReference type="NCBI Taxonomy" id="472582"/>
    <lineage>
        <taxon>Bacteria</taxon>
        <taxon>Pseudomonadati</taxon>
        <taxon>Pseudomonadota</taxon>
        <taxon>Gammaproteobacteria</taxon>
        <taxon>Cardiobacteriales</taxon>
        <taxon>Ignatzschineriaceae</taxon>
        <taxon>Ignatzschineria</taxon>
    </lineage>
</organism>
<dbReference type="SUPFAM" id="SSF46785">
    <property type="entry name" value="Winged helix' DNA-binding domain"/>
    <property type="match status" value="1"/>
</dbReference>
<dbReference type="InterPro" id="IPR001034">
    <property type="entry name" value="DeoR_HTH"/>
</dbReference>
<dbReference type="OrthoDB" id="5685843at2"/>
<protein>
    <submittedName>
        <fullName evidence="4">DeoR family transcriptional regulator</fullName>
    </submittedName>
</protein>
<dbReference type="Pfam" id="PF08220">
    <property type="entry name" value="HTH_DeoR"/>
    <property type="match status" value="1"/>
</dbReference>
<dbReference type="InterPro" id="IPR014036">
    <property type="entry name" value="DeoR-like_C"/>
</dbReference>
<dbReference type="PROSITE" id="PS51000">
    <property type="entry name" value="HTH_DEOR_2"/>
    <property type="match status" value="1"/>
</dbReference>
<dbReference type="SMART" id="SM00420">
    <property type="entry name" value="HTH_DEOR"/>
    <property type="match status" value="1"/>
</dbReference>
<comment type="caution">
    <text evidence="4">The sequence shown here is derived from an EMBL/GenBank/DDBJ whole genome shotgun (WGS) entry which is preliminary data.</text>
</comment>
<dbReference type="SUPFAM" id="SSF100950">
    <property type="entry name" value="NagB/RpiA/CoA transferase-like"/>
    <property type="match status" value="1"/>
</dbReference>
<dbReference type="Gene3D" id="3.40.50.1360">
    <property type="match status" value="1"/>
</dbReference>
<dbReference type="Pfam" id="PF00455">
    <property type="entry name" value="DeoRC"/>
    <property type="match status" value="1"/>
</dbReference>
<dbReference type="PANTHER" id="PTHR30363:SF58">
    <property type="entry name" value="REGULATORY PROTEIN, DEOR FAMILY"/>
    <property type="match status" value="1"/>
</dbReference>
<dbReference type="Proteomes" id="UP000245020">
    <property type="component" value="Unassembled WGS sequence"/>
</dbReference>